<keyword evidence="9" id="KW-1185">Reference proteome</keyword>
<dbReference type="InterPro" id="IPR026116">
    <property type="entry name" value="GT18_cat"/>
</dbReference>
<evidence type="ECO:0000259" key="7">
    <source>
        <dbReference type="PROSITE" id="PS50904"/>
    </source>
</evidence>
<evidence type="ECO:0000259" key="5">
    <source>
        <dbReference type="PROSITE" id="PS50191"/>
    </source>
</evidence>
<name>A0A8X8BKI1_POLSE</name>
<dbReference type="InterPro" id="IPR011989">
    <property type="entry name" value="ARM-like"/>
</dbReference>
<comment type="caution">
    <text evidence="8">The sequence shown here is derived from an EMBL/GenBank/DDBJ whole genome shotgun (WGS) entry which is preliminary data.</text>
</comment>
<dbReference type="GO" id="GO:0071230">
    <property type="term" value="P:cellular response to amino acid stimulus"/>
    <property type="evidence" value="ECO:0007669"/>
    <property type="project" value="TreeGrafter"/>
</dbReference>
<dbReference type="Pfam" id="PF15024">
    <property type="entry name" value="Glyco_transf_18"/>
    <property type="match status" value="1"/>
</dbReference>
<dbReference type="InterPro" id="IPR036273">
    <property type="entry name" value="CRAL/TRIO_N_dom_sf"/>
</dbReference>
<dbReference type="InterPro" id="IPR001251">
    <property type="entry name" value="CRAL-TRIO_dom"/>
</dbReference>
<evidence type="ECO:0000259" key="6">
    <source>
        <dbReference type="PROSITE" id="PS50866"/>
    </source>
</evidence>
<dbReference type="InterPro" id="IPR029347">
    <property type="entry name" value="Raptor_N"/>
</dbReference>
<evidence type="ECO:0000313" key="8">
    <source>
        <dbReference type="EMBL" id="KAG2461083.1"/>
    </source>
</evidence>
<dbReference type="SUPFAM" id="SSF101576">
    <property type="entry name" value="Supernatant protein factor (SPF), C-terminal domain"/>
    <property type="match status" value="1"/>
</dbReference>
<dbReference type="InterPro" id="IPR011074">
    <property type="entry name" value="CRAL/TRIO_N_dom"/>
</dbReference>
<dbReference type="PROSITE" id="PS50904">
    <property type="entry name" value="PRELI_MSF1"/>
    <property type="match status" value="1"/>
</dbReference>
<dbReference type="InterPro" id="IPR000357">
    <property type="entry name" value="HEAT"/>
</dbReference>
<dbReference type="GO" id="GO:0030144">
    <property type="term" value="F:alpha-1,6-mannosylglycoprotein 6-beta-N-acetylglucosaminyltransferase activity"/>
    <property type="evidence" value="ECO:0007669"/>
    <property type="project" value="InterPro"/>
</dbReference>
<dbReference type="PANTHER" id="PTHR12848:SF16">
    <property type="entry name" value="REGULATORY-ASSOCIATED PROTEIN OF MTOR"/>
    <property type="match status" value="1"/>
</dbReference>
<dbReference type="SMART" id="SM01302">
    <property type="entry name" value="Raptor_N"/>
    <property type="match status" value="1"/>
</dbReference>
<dbReference type="Pfam" id="PF04707">
    <property type="entry name" value="PRELI"/>
    <property type="match status" value="1"/>
</dbReference>
<dbReference type="PROSITE" id="PS50191">
    <property type="entry name" value="CRAL_TRIO"/>
    <property type="match status" value="1"/>
</dbReference>
<dbReference type="InterPro" id="IPR004083">
    <property type="entry name" value="Raptor"/>
</dbReference>
<dbReference type="EMBL" id="JAATIS010004753">
    <property type="protein sequence ID" value="KAG2461083.1"/>
    <property type="molecule type" value="Genomic_DNA"/>
</dbReference>
<dbReference type="Gene3D" id="3.40.525.10">
    <property type="entry name" value="CRAL-TRIO lipid binding domain"/>
    <property type="match status" value="2"/>
</dbReference>
<feature type="compositionally biased region" description="Polar residues" evidence="4">
    <location>
        <begin position="2085"/>
        <end position="2099"/>
    </location>
</feature>
<dbReference type="InterPro" id="IPR036322">
    <property type="entry name" value="WD40_repeat_dom_sf"/>
</dbReference>
<dbReference type="Gene3D" id="2.60.120.680">
    <property type="entry name" value="GOLD domain"/>
    <property type="match status" value="1"/>
</dbReference>
<feature type="region of interest" description="Disordered" evidence="4">
    <location>
        <begin position="2085"/>
        <end position="2155"/>
    </location>
</feature>
<gene>
    <name evidence="8" type="primary">Rptor</name>
    <name evidence="8" type="ORF">GTO96_0011404</name>
</gene>
<dbReference type="GO" id="GO:0038202">
    <property type="term" value="P:TORC1 signaling"/>
    <property type="evidence" value="ECO:0007669"/>
    <property type="project" value="TreeGrafter"/>
</dbReference>
<dbReference type="InterPro" id="IPR036598">
    <property type="entry name" value="GOLD_dom_sf"/>
</dbReference>
<dbReference type="PANTHER" id="PTHR12848">
    <property type="entry name" value="REGULATORY-ASSOCIATED PROTEIN OF MTOR"/>
    <property type="match status" value="1"/>
</dbReference>
<dbReference type="SUPFAM" id="SSF46938">
    <property type="entry name" value="CRAL/TRIO N-terminal domain"/>
    <property type="match status" value="1"/>
</dbReference>
<dbReference type="PROSITE" id="PS50866">
    <property type="entry name" value="GOLD"/>
    <property type="match status" value="1"/>
</dbReference>
<evidence type="ECO:0000256" key="1">
    <source>
        <dbReference type="ARBA" id="ARBA00009257"/>
    </source>
</evidence>
<keyword evidence="2" id="KW-0853">WD repeat</keyword>
<dbReference type="GO" id="GO:0030674">
    <property type="term" value="F:protein-macromolecule adaptor activity"/>
    <property type="evidence" value="ECO:0007669"/>
    <property type="project" value="TreeGrafter"/>
</dbReference>
<dbReference type="SUPFAM" id="SSF48371">
    <property type="entry name" value="ARM repeat"/>
    <property type="match status" value="1"/>
</dbReference>
<accession>A0A8X8BKI1</accession>
<dbReference type="Gene3D" id="2.130.10.10">
    <property type="entry name" value="YVTN repeat-like/Quinoprotein amine dehydrogenase"/>
    <property type="match status" value="1"/>
</dbReference>
<dbReference type="Pfam" id="PF02985">
    <property type="entry name" value="HEAT"/>
    <property type="match status" value="2"/>
</dbReference>
<evidence type="ECO:0000313" key="9">
    <source>
        <dbReference type="Proteomes" id="UP000886611"/>
    </source>
</evidence>
<dbReference type="GO" id="GO:0031931">
    <property type="term" value="C:TORC1 complex"/>
    <property type="evidence" value="ECO:0007669"/>
    <property type="project" value="InterPro"/>
</dbReference>
<feature type="domain" description="CRAL-TRIO" evidence="5">
    <location>
        <begin position="992"/>
        <end position="1070"/>
    </location>
</feature>
<feature type="non-terminal residue" evidence="8">
    <location>
        <position position="1"/>
    </location>
</feature>
<feature type="non-terminal residue" evidence="8">
    <location>
        <position position="2567"/>
    </location>
</feature>
<dbReference type="SMART" id="SM00320">
    <property type="entry name" value="WD40"/>
    <property type="match status" value="4"/>
</dbReference>
<feature type="domain" description="PRELI/MSF1" evidence="7">
    <location>
        <begin position="665"/>
        <end position="829"/>
    </location>
</feature>
<dbReference type="InterPro" id="IPR001680">
    <property type="entry name" value="WD40_rpt"/>
</dbReference>
<dbReference type="Pfam" id="PF14538">
    <property type="entry name" value="Raptor_N"/>
    <property type="match status" value="1"/>
</dbReference>
<organism evidence="8 9">
    <name type="scientific">Polypterus senegalus</name>
    <name type="common">Senegal bichir</name>
    <dbReference type="NCBI Taxonomy" id="55291"/>
    <lineage>
        <taxon>Eukaryota</taxon>
        <taxon>Metazoa</taxon>
        <taxon>Chordata</taxon>
        <taxon>Craniata</taxon>
        <taxon>Vertebrata</taxon>
        <taxon>Euteleostomi</taxon>
        <taxon>Actinopterygii</taxon>
        <taxon>Polypteriformes</taxon>
        <taxon>Polypteridae</taxon>
        <taxon>Polypterus</taxon>
    </lineage>
</organism>
<dbReference type="Pfam" id="PF03765">
    <property type="entry name" value="CRAL_TRIO_N"/>
    <property type="match status" value="1"/>
</dbReference>
<dbReference type="FunFam" id="1.25.10.10:FF:000276">
    <property type="entry name" value="Regulatory-associated protein of mTOR isoform 1"/>
    <property type="match status" value="1"/>
</dbReference>
<dbReference type="InterPro" id="IPR009038">
    <property type="entry name" value="GOLD_dom"/>
</dbReference>
<protein>
    <submittedName>
        <fullName evidence="8">RPTOR protein</fullName>
    </submittedName>
</protein>
<dbReference type="InterPro" id="IPR036865">
    <property type="entry name" value="CRAL-TRIO_dom_sf"/>
</dbReference>
<dbReference type="SMART" id="SM01100">
    <property type="entry name" value="CRAL_TRIO_N"/>
    <property type="match status" value="1"/>
</dbReference>
<dbReference type="InterPro" id="IPR015943">
    <property type="entry name" value="WD40/YVTN_repeat-like_dom_sf"/>
</dbReference>
<dbReference type="InterPro" id="IPR006797">
    <property type="entry name" value="PRELI/MSF1_dom"/>
</dbReference>
<dbReference type="GO" id="GO:0030307">
    <property type="term" value="P:positive regulation of cell growth"/>
    <property type="evidence" value="ECO:0007669"/>
    <property type="project" value="TreeGrafter"/>
</dbReference>
<feature type="compositionally biased region" description="Polar residues" evidence="4">
    <location>
        <begin position="875"/>
        <end position="887"/>
    </location>
</feature>
<dbReference type="SUPFAM" id="SSF50978">
    <property type="entry name" value="WD40 repeat-like"/>
    <property type="match status" value="1"/>
</dbReference>
<evidence type="ECO:0000256" key="2">
    <source>
        <dbReference type="ARBA" id="ARBA00022574"/>
    </source>
</evidence>
<feature type="region of interest" description="Disordered" evidence="4">
    <location>
        <begin position="866"/>
        <end position="891"/>
    </location>
</feature>
<dbReference type="GO" id="GO:0010506">
    <property type="term" value="P:regulation of autophagy"/>
    <property type="evidence" value="ECO:0007669"/>
    <property type="project" value="TreeGrafter"/>
</dbReference>
<comment type="similarity">
    <text evidence="1">Belongs to the WD repeat RAPTOR family.</text>
</comment>
<dbReference type="Proteomes" id="UP000886611">
    <property type="component" value="Unassembled WGS sequence"/>
</dbReference>
<evidence type="ECO:0000256" key="4">
    <source>
        <dbReference type="SAM" id="MobiDB-lite"/>
    </source>
</evidence>
<keyword evidence="3" id="KW-0677">Repeat</keyword>
<feature type="domain" description="GOLD" evidence="6">
    <location>
        <begin position="1096"/>
        <end position="1248"/>
    </location>
</feature>
<sequence>MTVQELTHFSTDILVLGSAESRGVLRRICDMLETIMKRIDTLSRMDNASDLKRLEELSLAISRFQPANLMEKIQAIAQNMSSMAAKVDQILQNREAISRAKYGTVNQCEVPKDPRYPECPNKVDWMRARWTSDPCYAFYGVDGTDCSFVTYLSEVEWFCPPLPWRNHTILSTHKPKEKRQAAFRTDLTALLEQMSTGKESLKFMKRRIHHLTRQWAHAANRLAQRLKDKWREQKLVLVHVGFLTEESGDEFSPRVLKGGPLGEMVQWADILTSLYVLGHSLKVSFSVKELQGFLGVPPGRGSCPLTGPLPFDLIYTDYLGLQQMKQNMGLSLKKHRCRIRVIDTFGTEPAYNHEEYATLHGFRTNWGYWNLNPKQYMTMFPHTPDNSFMGFVTEELNETEKEETEIGKQHRMAVAYGKEVSMWKGKEKFLEILHRHMEIHSTVYYEQQRPQEIPAFIKNHGILPQLQLQQLLRKAKISSQHPYAERYIGRPHVITVDYNNLEEFESAVLEIIKVKVKPYLPYEYTCEGMLERLHAYIHYQDFCTPDVPVAPQNASEVPRRYLVRLPNSMAFGWPTNMSSPLMWPPLSAMQLWVSEEGQSCTEQCQYRNLVCEPAFFSLINSKDVFQQLQIQCDQMEVEMNHVFPGFSSSKKNCFLQKEPLLFSCAGFKHKHQRLCPCRDFRAGQAYERRFPTCHLIPVFVGSEIKSEYKSEDGSIEVIERRCKLDVDAPRLLKRIAGVDYVYFVQKNALNRRDRTLQIDAYNETFSSRVVHPENEDWTCFEQSASLDIKSFFGFESTVEKIAMKQYTSNIKKGTEIIEYYLKELGEEGVTFIPRWSPHALPVTTATNTVSTPALIVSAPVSIPCTSSKDSHASKDSQSLSGSPTEQMVGTPDDKLDADYIKRYLGDLTPLQESCLIRLRQWLQEMHKGKIPKDQHILRFLRARDFNIDKAREILCQSLTWRKQHQVDYLLQTWSPPQVLHDYYAGGWHHHDKDGRPLYVLRLGQMDTKGLVRALGEESLLRHVSPFIDENTRKKFLIYAGNDYQSPGGLLDYIDKEIIPDFLGGDCLCEVPEGGLVPKSLYRTAEELEAEDIRLWTETIYQCASVFKGAPHETLIVISDASSVITWDFDVCKGDIVFSIFHSKKEPQPKKDSLSAHGITSPTGNNTQLIDRSWLEGLDYSLVASPLICKEGESVQGSHVTRWPGFYILQWKFHSMPACATTSLPRVDDVLATLQVSSHKCKVMLYTEVLASEDFRMDTELIHSPALGLGDEEEADMADWNLPLTFMKKRHSEKIEGSKALAQSWRMKDRMKTVSVALVLCLNVGVDPPDVVKTSPCARLECWIDPLSMSPQKALETIGANLQKQYENWQPRARYKQSLDPTVDEVKKLCMSLRRNAKEERVLFHYNGHGVPRPTVNGEIWVFNKNYTQYIPLSIYDLQTWMGSPSIFVYDCSNAGIIVKSFKQFALQREQELEVAAINPNHPLAQMPLPPSMKNCIQLAACEASELLPMNPDLPADLFTSCLTTPIKIALRWFCMQKSAKLVPGVTLDLIEKIPGRLNDRRTPLGELNWIFTAITDTIAWNVLPRDLFQKLFRQDLLVASLFRNFLLAERIMRSYNCTPVSSPRLPPTYMHAMWQAWDLAVDICLSQLPTIIKEGTAFRHSPFFAEQLTAFQVWLTMGVENRNPPEQLPIVLQVLLSQVHRLRALDLLGRFLDLGPWAVSLVNCFLLCSVPSLQSCQADLVKDNGHKYFLSVLADPYMPAEHRTMAAFILAVIVNSYNTGQEACLQGNLIAICLEQLNDPHPLLRQWVAICLGRIWQNFDSARWCGVRDSAHEKLYSLLSDPIPEVRCAAVFALGTFVGNSGERTDHSTTIDHNVAMMLAQLINDGSPVVRKELVVALSHLVVQYESNFCTVALQFMEEERSYAVHSPANNTEPGTLTPVKDTSAIPRLRSVSSYGNIRAAASARSLNKSLQNLNLSDEGVPVAFSPGNLSTSSSASSTLGSPDNDEYILSFETIDKMRRVSSYSSLNSLIGVSFNSVYTQIWRVLLHLAADPFPEVSDLAMKVLNSIAYKATMNARPQRILDSGSLTQSAPASPTSKGTHIHQVGGSPPMPSTSSSSLTNEVPKPPGRELPCVRPAYTPPVGGQAPHSHQFPRTRKMFDKGPDQVEANCWNAYSISLPVASLPCCVVSFQMADDNEEGVGHRNFITAAMQTGLCDWSAKYFAQPVMKIPEEHDVESQVRKEREWRFLRNARVRRQSQRIIQRGVTRLDDQIFINRNPGVPSVVKFHPFSPCIAVADKDSICFWDWEKGEKLDYFYNGNPRYTRITAMEYLNSHDCSLLLTATGMVVDWEQETGMLMTSGDVRIIRIWDTEREMKIQVRRHRVMTYREHSAWVVKAHLQRQVEGSIISVSVNGDVRFFELRMPDSVNVLQTVKGLTALDIHPQANLFACGSMNQFIAVYNSTGDVISNIKYYDGFMGQRIGAISCLAFHPYWESLYLNMFNTDLPNPHLAKDGCYELKTTCQVLVCSPHYTVLPCKTRATAPIEGYGGNHQWELLFTETPPSNLGSD</sequence>
<dbReference type="Gene3D" id="1.25.10.10">
    <property type="entry name" value="Leucine-rich Repeat Variant"/>
    <property type="match status" value="1"/>
</dbReference>
<evidence type="ECO:0000256" key="3">
    <source>
        <dbReference type="ARBA" id="ARBA00022737"/>
    </source>
</evidence>
<dbReference type="PRINTS" id="PR01547">
    <property type="entry name" value="YEAST176DUF"/>
</dbReference>
<dbReference type="InterPro" id="IPR016024">
    <property type="entry name" value="ARM-type_fold"/>
</dbReference>
<proteinExistence type="inferred from homology"/>
<dbReference type="GO" id="GO:0005737">
    <property type="term" value="C:cytoplasm"/>
    <property type="evidence" value="ECO:0007669"/>
    <property type="project" value="TreeGrafter"/>
</dbReference>
<dbReference type="GO" id="GO:0009267">
    <property type="term" value="P:cellular response to starvation"/>
    <property type="evidence" value="ECO:0007669"/>
    <property type="project" value="TreeGrafter"/>
</dbReference>
<reference evidence="8 9" key="1">
    <citation type="journal article" date="2021" name="Cell">
        <title>Tracing the genetic footprints of vertebrate landing in non-teleost ray-finned fishes.</title>
        <authorList>
            <person name="Bi X."/>
            <person name="Wang K."/>
            <person name="Yang L."/>
            <person name="Pan H."/>
            <person name="Jiang H."/>
            <person name="Wei Q."/>
            <person name="Fang M."/>
            <person name="Yu H."/>
            <person name="Zhu C."/>
            <person name="Cai Y."/>
            <person name="He Y."/>
            <person name="Gan X."/>
            <person name="Zeng H."/>
            <person name="Yu D."/>
            <person name="Zhu Y."/>
            <person name="Jiang H."/>
            <person name="Qiu Q."/>
            <person name="Yang H."/>
            <person name="Zhang Y.E."/>
            <person name="Wang W."/>
            <person name="Zhu M."/>
            <person name="He S."/>
            <person name="Zhang G."/>
        </authorList>
    </citation>
    <scope>NUCLEOTIDE SEQUENCE [LARGE SCALE GENOMIC DNA]</scope>
    <source>
        <strain evidence="8">Bchr_013</strain>
    </source>
</reference>
<dbReference type="SUPFAM" id="SSF52087">
    <property type="entry name" value="CRAL/TRIO domain"/>
    <property type="match status" value="1"/>
</dbReference>